<dbReference type="OrthoDB" id="4925351at2759"/>
<evidence type="ECO:0000313" key="2">
    <source>
        <dbReference type="EMBL" id="RCI14114.1"/>
    </source>
</evidence>
<feature type="region of interest" description="Disordered" evidence="1">
    <location>
        <begin position="46"/>
        <end position="100"/>
    </location>
</feature>
<comment type="caution">
    <text evidence="2">The sequence shown here is derived from an EMBL/GenBank/DDBJ whole genome shotgun (WGS) entry which is preliminary data.</text>
</comment>
<protein>
    <recommendedName>
        <fullName evidence="4">Septin-type G domain-containing protein</fullName>
    </recommendedName>
</protein>
<dbReference type="EMBL" id="LKCN02000005">
    <property type="protein sequence ID" value="RCI14114.1"/>
    <property type="molecule type" value="Genomic_DNA"/>
</dbReference>
<reference evidence="2 3" key="1">
    <citation type="journal article" date="2015" name="BMC Genomics">
        <title>Insights from the genome of Ophiocordyceps polyrhachis-furcata to pathogenicity and host specificity in insect fungi.</title>
        <authorList>
            <person name="Wichadakul D."/>
            <person name="Kobmoo N."/>
            <person name="Ingsriswang S."/>
            <person name="Tangphatsornruang S."/>
            <person name="Chantasingh D."/>
            <person name="Luangsa-ard J.J."/>
            <person name="Eurwilaichitr L."/>
        </authorList>
    </citation>
    <scope>NUCLEOTIDE SEQUENCE [LARGE SCALE GENOMIC DNA]</scope>
    <source>
        <strain evidence="2 3">BCC 54312</strain>
    </source>
</reference>
<proteinExistence type="predicted"/>
<feature type="region of interest" description="Disordered" evidence="1">
    <location>
        <begin position="1"/>
        <end position="22"/>
    </location>
</feature>
<dbReference type="Proteomes" id="UP000253664">
    <property type="component" value="Unassembled WGS sequence"/>
</dbReference>
<dbReference type="AlphaFoldDB" id="A0A367LI59"/>
<gene>
    <name evidence="2" type="ORF">L249_7918</name>
</gene>
<evidence type="ECO:0008006" key="4">
    <source>
        <dbReference type="Google" id="ProtNLM"/>
    </source>
</evidence>
<name>A0A367LI59_9HYPO</name>
<organism evidence="2 3">
    <name type="scientific">Ophiocordyceps polyrhachis-furcata BCC 54312</name>
    <dbReference type="NCBI Taxonomy" id="1330021"/>
    <lineage>
        <taxon>Eukaryota</taxon>
        <taxon>Fungi</taxon>
        <taxon>Dikarya</taxon>
        <taxon>Ascomycota</taxon>
        <taxon>Pezizomycotina</taxon>
        <taxon>Sordariomycetes</taxon>
        <taxon>Hypocreomycetidae</taxon>
        <taxon>Hypocreales</taxon>
        <taxon>Ophiocordycipitaceae</taxon>
        <taxon>Ophiocordyceps</taxon>
    </lineage>
</organism>
<evidence type="ECO:0000256" key="1">
    <source>
        <dbReference type="SAM" id="MobiDB-lite"/>
    </source>
</evidence>
<sequence>MRPVPLSADPDASRPDALPSHTSVAPISCFITTEANIEALDSAAAVPDFDHPPKHHTQGSPSGYSSAFSDRSAHHELGSTSGDAAGYSTKPNPGDPNVSMAQSSLHQLVMPSLTVPRRRSFTDVGKSLGNLRILVSGQAGIGKTSLIRSFGQNCQHIVYLDPITSSPTRRITEIFGSTKFCPWWRAKSEPVARANKRRKFMTDEHLDKNICFADCPPTTSDAEAGHSHNSRILDFG</sequence>
<feature type="compositionally biased region" description="Polar residues" evidence="1">
    <location>
        <begin position="58"/>
        <end position="69"/>
    </location>
</feature>
<dbReference type="STRING" id="1330021.A0A367LI59"/>
<accession>A0A367LI59</accession>
<keyword evidence="3" id="KW-1185">Reference proteome</keyword>
<evidence type="ECO:0000313" key="3">
    <source>
        <dbReference type="Proteomes" id="UP000253664"/>
    </source>
</evidence>